<dbReference type="GO" id="GO:0000160">
    <property type="term" value="P:phosphorelay signal transduction system"/>
    <property type="evidence" value="ECO:0007669"/>
    <property type="project" value="UniProtKB-KW"/>
</dbReference>
<dbReference type="InterPro" id="IPR001789">
    <property type="entry name" value="Sig_transdc_resp-reg_receiver"/>
</dbReference>
<keyword evidence="3" id="KW-0963">Cytoplasm</keyword>
<dbReference type="InterPro" id="IPR025662">
    <property type="entry name" value="Sigma_54_int_dom_ATP-bd_1"/>
</dbReference>
<evidence type="ECO:0000256" key="1">
    <source>
        <dbReference type="ARBA" id="ARBA00004496"/>
    </source>
</evidence>
<dbReference type="Gene3D" id="3.40.50.2300">
    <property type="match status" value="1"/>
</dbReference>
<evidence type="ECO:0000256" key="8">
    <source>
        <dbReference type="ARBA" id="ARBA00023012"/>
    </source>
</evidence>
<evidence type="ECO:0000313" key="21">
    <source>
        <dbReference type="Proteomes" id="UP000515317"/>
    </source>
</evidence>
<feature type="domain" description="Sigma-54 factor interaction" evidence="18">
    <location>
        <begin position="174"/>
        <end position="403"/>
    </location>
</feature>
<dbReference type="InterPro" id="IPR002197">
    <property type="entry name" value="HTH_Fis"/>
</dbReference>
<dbReference type="Pfam" id="PF00158">
    <property type="entry name" value="Sigma54_activat"/>
    <property type="match status" value="1"/>
</dbReference>
<keyword evidence="5 17" id="KW-0597">Phosphoprotein</keyword>
<evidence type="ECO:0000256" key="7">
    <source>
        <dbReference type="ARBA" id="ARBA00022840"/>
    </source>
</evidence>
<evidence type="ECO:0000256" key="3">
    <source>
        <dbReference type="ARBA" id="ARBA00022490"/>
    </source>
</evidence>
<organism evidence="20 21">
    <name type="scientific">Terrihabitans soli</name>
    <dbReference type="NCBI Taxonomy" id="708113"/>
    <lineage>
        <taxon>Bacteria</taxon>
        <taxon>Pseudomonadati</taxon>
        <taxon>Pseudomonadota</taxon>
        <taxon>Alphaproteobacteria</taxon>
        <taxon>Hyphomicrobiales</taxon>
        <taxon>Terrihabitans</taxon>
    </lineage>
</organism>
<dbReference type="PANTHER" id="PTHR32071:SF95">
    <property type="entry name" value="DNA-BINDING TRANSCRIPTIONAL REGULATOR NTRC"/>
    <property type="match status" value="1"/>
</dbReference>
<keyword evidence="12" id="KW-0804">Transcription</keyword>
<evidence type="ECO:0000256" key="10">
    <source>
        <dbReference type="ARBA" id="ARBA00023125"/>
    </source>
</evidence>
<comment type="subcellular location">
    <subcellularLocation>
        <location evidence="1">Cytoplasm</location>
    </subcellularLocation>
</comment>
<dbReference type="PANTHER" id="PTHR32071">
    <property type="entry name" value="TRANSCRIPTIONAL REGULATORY PROTEIN"/>
    <property type="match status" value="1"/>
</dbReference>
<keyword evidence="21" id="KW-1185">Reference proteome</keyword>
<dbReference type="InterPro" id="IPR002078">
    <property type="entry name" value="Sigma_54_int"/>
</dbReference>
<evidence type="ECO:0000256" key="12">
    <source>
        <dbReference type="ARBA" id="ARBA00023163"/>
    </source>
</evidence>
<keyword evidence="10" id="KW-0238">DNA-binding</keyword>
<accession>A0A6S6QPG8</accession>
<dbReference type="CDD" id="cd00009">
    <property type="entry name" value="AAA"/>
    <property type="match status" value="1"/>
</dbReference>
<feature type="domain" description="Response regulatory" evidence="19">
    <location>
        <begin position="32"/>
        <end position="149"/>
    </location>
</feature>
<dbReference type="SMART" id="SM00448">
    <property type="entry name" value="REC"/>
    <property type="match status" value="1"/>
</dbReference>
<dbReference type="PROSITE" id="PS50045">
    <property type="entry name" value="SIGMA54_INTERACT_4"/>
    <property type="match status" value="1"/>
</dbReference>
<dbReference type="InterPro" id="IPR003593">
    <property type="entry name" value="AAA+_ATPase"/>
</dbReference>
<evidence type="ECO:0000256" key="9">
    <source>
        <dbReference type="ARBA" id="ARBA00023015"/>
    </source>
</evidence>
<dbReference type="SUPFAM" id="SSF52540">
    <property type="entry name" value="P-loop containing nucleoside triphosphate hydrolases"/>
    <property type="match status" value="1"/>
</dbReference>
<dbReference type="Pfam" id="PF00072">
    <property type="entry name" value="Response_reg"/>
    <property type="match status" value="1"/>
</dbReference>
<keyword evidence="13" id="KW-0535">Nitrogen fixation</keyword>
<keyword evidence="8" id="KW-0902">Two-component regulatory system</keyword>
<dbReference type="AlphaFoldDB" id="A0A6S6QPG8"/>
<dbReference type="InterPro" id="IPR009057">
    <property type="entry name" value="Homeodomain-like_sf"/>
</dbReference>
<name>A0A6S6QPG8_9HYPH</name>
<dbReference type="Pfam" id="PF02954">
    <property type="entry name" value="HTH_8"/>
    <property type="match status" value="1"/>
</dbReference>
<dbReference type="Gene3D" id="1.10.10.60">
    <property type="entry name" value="Homeodomain-like"/>
    <property type="match status" value="1"/>
</dbReference>
<comment type="function">
    <text evidence="16">Member of the two-component regulatory system NtrB/NtrC, which controls expression of the nitrogen-regulated (ntr) genes in response to nitrogen limitation. Phosphorylated NtrC binds directly to DNA and stimulates the formation of open promoter-sigma54-RNA polymerase complexes.</text>
</comment>
<dbReference type="EMBL" id="AP023361">
    <property type="protein sequence ID" value="BCJ89827.1"/>
    <property type="molecule type" value="Genomic_DNA"/>
</dbReference>
<evidence type="ECO:0000313" key="20">
    <source>
        <dbReference type="EMBL" id="BCJ89827.1"/>
    </source>
</evidence>
<keyword evidence="4" id="KW-0678">Repressor</keyword>
<keyword evidence="6" id="KW-0547">Nucleotide-binding</keyword>
<evidence type="ECO:0000256" key="5">
    <source>
        <dbReference type="ARBA" id="ARBA00022553"/>
    </source>
</evidence>
<dbReference type="Gene3D" id="1.10.8.60">
    <property type="match status" value="1"/>
</dbReference>
<dbReference type="GO" id="GO:0043565">
    <property type="term" value="F:sequence-specific DNA binding"/>
    <property type="evidence" value="ECO:0007669"/>
    <property type="project" value="InterPro"/>
</dbReference>
<evidence type="ECO:0000256" key="14">
    <source>
        <dbReference type="ARBA" id="ARBA00029881"/>
    </source>
</evidence>
<dbReference type="GO" id="GO:0005737">
    <property type="term" value="C:cytoplasm"/>
    <property type="evidence" value="ECO:0007669"/>
    <property type="project" value="UniProtKB-SubCell"/>
</dbReference>
<dbReference type="GO" id="GO:0006355">
    <property type="term" value="P:regulation of DNA-templated transcription"/>
    <property type="evidence" value="ECO:0007669"/>
    <property type="project" value="InterPro"/>
</dbReference>
<dbReference type="InterPro" id="IPR011006">
    <property type="entry name" value="CheY-like_superfamily"/>
</dbReference>
<dbReference type="Proteomes" id="UP000515317">
    <property type="component" value="Chromosome"/>
</dbReference>
<protein>
    <recommendedName>
        <fullName evidence="2">DNA-binding transcriptional regulator NtrC</fullName>
    </recommendedName>
    <alternativeName>
        <fullName evidence="14">Nitrogen regulation protein NR(I)</fullName>
    </alternativeName>
    <alternativeName>
        <fullName evidence="15">Nitrogen regulator I</fullName>
    </alternativeName>
</protein>
<dbReference type="InterPro" id="IPR025944">
    <property type="entry name" value="Sigma_54_int_dom_CS"/>
</dbReference>
<evidence type="ECO:0000256" key="6">
    <source>
        <dbReference type="ARBA" id="ARBA00022741"/>
    </source>
</evidence>
<dbReference type="PROSITE" id="PS00675">
    <property type="entry name" value="SIGMA54_INTERACT_1"/>
    <property type="match status" value="1"/>
</dbReference>
<evidence type="ECO:0000256" key="15">
    <source>
        <dbReference type="ARBA" id="ARBA00031910"/>
    </source>
</evidence>
<dbReference type="GO" id="GO:0005524">
    <property type="term" value="F:ATP binding"/>
    <property type="evidence" value="ECO:0007669"/>
    <property type="project" value="UniProtKB-KW"/>
</dbReference>
<dbReference type="PROSITE" id="PS00688">
    <property type="entry name" value="SIGMA54_INTERACT_3"/>
    <property type="match status" value="1"/>
</dbReference>
<dbReference type="KEGG" id="tso:IZ6_05620"/>
<feature type="modified residue" description="4-aspartylphosphate" evidence="17">
    <location>
        <position position="84"/>
    </location>
</feature>
<dbReference type="SMART" id="SM00382">
    <property type="entry name" value="AAA"/>
    <property type="match status" value="1"/>
</dbReference>
<dbReference type="Pfam" id="PF25601">
    <property type="entry name" value="AAA_lid_14"/>
    <property type="match status" value="1"/>
</dbReference>
<gene>
    <name evidence="20" type="ORF">IZ6_05620</name>
</gene>
<proteinExistence type="predicted"/>
<dbReference type="PRINTS" id="PR01590">
    <property type="entry name" value="HTHFIS"/>
</dbReference>
<evidence type="ECO:0000256" key="4">
    <source>
        <dbReference type="ARBA" id="ARBA00022491"/>
    </source>
</evidence>
<evidence type="ECO:0000256" key="17">
    <source>
        <dbReference type="PROSITE-ProRule" id="PRU00169"/>
    </source>
</evidence>
<evidence type="ECO:0000256" key="11">
    <source>
        <dbReference type="ARBA" id="ARBA00023159"/>
    </source>
</evidence>
<evidence type="ECO:0000256" key="13">
    <source>
        <dbReference type="ARBA" id="ARBA00023231"/>
    </source>
</evidence>
<keyword evidence="7" id="KW-0067">ATP-binding</keyword>
<keyword evidence="11" id="KW-0010">Activator</keyword>
<keyword evidence="9" id="KW-0805">Transcription regulation</keyword>
<evidence type="ECO:0000256" key="16">
    <source>
        <dbReference type="ARBA" id="ARBA00043886"/>
    </source>
</evidence>
<dbReference type="SUPFAM" id="SSF52172">
    <property type="entry name" value="CheY-like"/>
    <property type="match status" value="1"/>
</dbReference>
<dbReference type="FunFam" id="3.40.50.300:FF:000006">
    <property type="entry name" value="DNA-binding transcriptional regulator NtrC"/>
    <property type="match status" value="1"/>
</dbReference>
<sequence length="517" mass="55848">MGRFSPKCKRLFTLSGHDARHVWGELAHMSGTILIVDDDPVQRRLLEGMARRLGYEAIVLDNGQEALNLLASPGRGGVDVLVLDLVMPELDGFAVMERLNKAQIDIPVIVQTVNGSIDTVISAMRAGAMDFMVKPVGPERFQVSIRNALKTDALASEVRRFRRRAAGTLTFDDLESKSEAMKAALHLGRRAAASNIPVLLEGETGVGKELFARAIAASGDRAGRPFVAVNCGAIPGNLVESVLFGHEKGAFTGATEKHAGKFVEADTGTLFLDEIGELPPEAQVKLLRALQEGEVDPVGGRRPVRVDIRIVSATNSGLIDLVKKGLFREDLYYRLGVFPIGIPPLRNRRSDIRALARGFLARFAAEEGRTIRSISPAALSLLEEHSWPGNVRQLENAVFRAVVLAEGDELTAAEFPQIASQLGMAPSEPVRLPEPQAAPAPAPLPRNALMLTGIQGHVRPFAEIERDTIANALKHYEGQMTEVARRLGIGRSTLYRKLKELDLEGEAGTSTSPGAAA</sequence>
<dbReference type="PROSITE" id="PS50110">
    <property type="entry name" value="RESPONSE_REGULATORY"/>
    <property type="match status" value="1"/>
</dbReference>
<dbReference type="InterPro" id="IPR027417">
    <property type="entry name" value="P-loop_NTPase"/>
</dbReference>
<dbReference type="InterPro" id="IPR058031">
    <property type="entry name" value="AAA_lid_NorR"/>
</dbReference>
<reference evidence="20 21" key="1">
    <citation type="submission" date="2020-08" db="EMBL/GenBank/DDBJ databases">
        <title>Genome sequence of Rhizobiales bacterium strain IZ6.</title>
        <authorList>
            <person name="Nakai R."/>
            <person name="Naganuma T."/>
        </authorList>
    </citation>
    <scope>NUCLEOTIDE SEQUENCE [LARGE SCALE GENOMIC DNA]</scope>
    <source>
        <strain evidence="20 21">IZ6</strain>
    </source>
</reference>
<evidence type="ECO:0000256" key="2">
    <source>
        <dbReference type="ARBA" id="ARBA00019059"/>
    </source>
</evidence>
<evidence type="ECO:0000259" key="18">
    <source>
        <dbReference type="PROSITE" id="PS50045"/>
    </source>
</evidence>
<evidence type="ECO:0000259" key="19">
    <source>
        <dbReference type="PROSITE" id="PS50110"/>
    </source>
</evidence>
<dbReference type="PROSITE" id="PS00676">
    <property type="entry name" value="SIGMA54_INTERACT_2"/>
    <property type="match status" value="1"/>
</dbReference>
<dbReference type="InterPro" id="IPR025943">
    <property type="entry name" value="Sigma_54_int_dom_ATP-bd_2"/>
</dbReference>
<dbReference type="SUPFAM" id="SSF46689">
    <property type="entry name" value="Homeodomain-like"/>
    <property type="match status" value="1"/>
</dbReference>
<dbReference type="Gene3D" id="3.40.50.300">
    <property type="entry name" value="P-loop containing nucleotide triphosphate hydrolases"/>
    <property type="match status" value="1"/>
</dbReference>